<dbReference type="AlphaFoldDB" id="A0A1W1BZE4"/>
<gene>
    <name evidence="1" type="ORF">MNB_SV-12-1383</name>
</gene>
<proteinExistence type="predicted"/>
<protein>
    <submittedName>
        <fullName evidence="1">Uncharacterized protein</fullName>
    </submittedName>
</protein>
<sequence length="84" mass="10008">MEDFFIISRVNIDTTWNISDLHDDYNAMEYADQILDIPEEHIEHITFSSEGLEITLTDIDSEDMRYDNDWYLQLRRISNYAIAS</sequence>
<dbReference type="EMBL" id="FPHE01000087">
    <property type="protein sequence ID" value="SFV58863.1"/>
    <property type="molecule type" value="Genomic_DNA"/>
</dbReference>
<evidence type="ECO:0000313" key="1">
    <source>
        <dbReference type="EMBL" id="SFV58863.1"/>
    </source>
</evidence>
<organism evidence="1">
    <name type="scientific">hydrothermal vent metagenome</name>
    <dbReference type="NCBI Taxonomy" id="652676"/>
    <lineage>
        <taxon>unclassified sequences</taxon>
        <taxon>metagenomes</taxon>
        <taxon>ecological metagenomes</taxon>
    </lineage>
</organism>
<name>A0A1W1BZE4_9ZZZZ</name>
<reference evidence="1" key="1">
    <citation type="submission" date="2016-10" db="EMBL/GenBank/DDBJ databases">
        <authorList>
            <person name="de Groot N.N."/>
        </authorList>
    </citation>
    <scope>NUCLEOTIDE SEQUENCE</scope>
</reference>
<accession>A0A1W1BZE4</accession>